<dbReference type="EMBL" id="BTGU01000010">
    <property type="protein sequence ID" value="GMN39874.1"/>
    <property type="molecule type" value="Genomic_DNA"/>
</dbReference>
<accession>A0AA87ZU54</accession>
<comment type="caution">
    <text evidence="1">The sequence shown here is derived from an EMBL/GenBank/DDBJ whole genome shotgun (WGS) entry which is preliminary data.</text>
</comment>
<evidence type="ECO:0000313" key="1">
    <source>
        <dbReference type="EMBL" id="GMN39874.1"/>
    </source>
</evidence>
<dbReference type="PANTHER" id="PTHR35510:SF4">
    <property type="match status" value="1"/>
</dbReference>
<dbReference type="PANTHER" id="PTHR35510">
    <property type="entry name" value="DBH-LIKE MONOOXYGENASE"/>
    <property type="match status" value="1"/>
</dbReference>
<protein>
    <submittedName>
        <fullName evidence="1">Uncharacterized protein</fullName>
    </submittedName>
</protein>
<proteinExistence type="predicted"/>
<name>A0AA87ZU54_FICCA</name>
<organism evidence="1 2">
    <name type="scientific">Ficus carica</name>
    <name type="common">Common fig</name>
    <dbReference type="NCBI Taxonomy" id="3494"/>
    <lineage>
        <taxon>Eukaryota</taxon>
        <taxon>Viridiplantae</taxon>
        <taxon>Streptophyta</taxon>
        <taxon>Embryophyta</taxon>
        <taxon>Tracheophyta</taxon>
        <taxon>Spermatophyta</taxon>
        <taxon>Magnoliopsida</taxon>
        <taxon>eudicotyledons</taxon>
        <taxon>Gunneridae</taxon>
        <taxon>Pentapetalae</taxon>
        <taxon>rosids</taxon>
        <taxon>fabids</taxon>
        <taxon>Rosales</taxon>
        <taxon>Moraceae</taxon>
        <taxon>Ficeae</taxon>
        <taxon>Ficus</taxon>
    </lineage>
</organism>
<sequence length="239" mass="25753">MKRKDYEDKYDDFSSIYLASPSAKSRRLDPDLLGLTNEDPTISGVVSEVVEPLAAATPPTPSGGGGGDGCNEKALVVYNPTNTPLFKSPTSPDFSLIVSSDLIPGLKEQFMLLGNSKMVKPLMDSMAEDKVTDVSDDRLAVVPWVAARAEPQAAGMSAAMEAEEVEMMDADDKSNGNVSEAAVEGAEGLEQWQQQQHLVDLKCFVLFDQNVHIKDGIMGHDNLGLLPPMVLYKPLPNGE</sequence>
<gene>
    <name evidence="1" type="ORF">TIFTF001_009111</name>
</gene>
<reference evidence="1" key="1">
    <citation type="submission" date="2023-07" db="EMBL/GenBank/DDBJ databases">
        <title>draft genome sequence of fig (Ficus carica).</title>
        <authorList>
            <person name="Takahashi T."/>
            <person name="Nishimura K."/>
        </authorList>
    </citation>
    <scope>NUCLEOTIDE SEQUENCE</scope>
</reference>
<evidence type="ECO:0000313" key="2">
    <source>
        <dbReference type="Proteomes" id="UP001187192"/>
    </source>
</evidence>
<dbReference type="Proteomes" id="UP001187192">
    <property type="component" value="Unassembled WGS sequence"/>
</dbReference>
<keyword evidence="2" id="KW-1185">Reference proteome</keyword>
<dbReference type="AlphaFoldDB" id="A0AA87ZU54"/>